<dbReference type="GO" id="GO:0030246">
    <property type="term" value="F:carbohydrate binding"/>
    <property type="evidence" value="ECO:0007669"/>
    <property type="project" value="InterPro"/>
</dbReference>
<evidence type="ECO:0000256" key="2">
    <source>
        <dbReference type="ARBA" id="ARBA00011245"/>
    </source>
</evidence>
<accession>A0A5J5IDB8</accession>
<dbReference type="CDD" id="cd09024">
    <property type="entry name" value="Aldose_epim_lacX"/>
    <property type="match status" value="1"/>
</dbReference>
<dbReference type="GO" id="GO:0016853">
    <property type="term" value="F:isomerase activity"/>
    <property type="evidence" value="ECO:0007669"/>
    <property type="project" value="InterPro"/>
</dbReference>
<dbReference type="Gene3D" id="2.70.98.10">
    <property type="match status" value="1"/>
</dbReference>
<dbReference type="PANTHER" id="PTHR11122">
    <property type="entry name" value="APOSPORY-ASSOCIATED PROTEIN C-RELATED"/>
    <property type="match status" value="1"/>
</dbReference>
<evidence type="ECO:0000313" key="4">
    <source>
        <dbReference type="EMBL" id="KAA9036510.1"/>
    </source>
</evidence>
<reference evidence="4 5" key="1">
    <citation type="submission" date="2019-09" db="EMBL/GenBank/DDBJ databases">
        <title>Draft genome sequence of Ginsengibacter sp. BR5-29.</title>
        <authorList>
            <person name="Im W.-T."/>
        </authorList>
    </citation>
    <scope>NUCLEOTIDE SEQUENCE [LARGE SCALE GENOMIC DNA]</scope>
    <source>
        <strain evidence="4 5">BR5-29</strain>
    </source>
</reference>
<keyword evidence="3" id="KW-0106">Calcium</keyword>
<dbReference type="AlphaFoldDB" id="A0A5J5IDB8"/>
<dbReference type="EMBL" id="VYQF01000007">
    <property type="protein sequence ID" value="KAA9036510.1"/>
    <property type="molecule type" value="Genomic_DNA"/>
</dbReference>
<dbReference type="Proteomes" id="UP000326903">
    <property type="component" value="Unassembled WGS sequence"/>
</dbReference>
<name>A0A5J5IDB8_9BACT</name>
<dbReference type="InterPro" id="IPR011013">
    <property type="entry name" value="Gal_mutarotase_sf_dom"/>
</dbReference>
<dbReference type="PANTHER" id="PTHR11122:SF13">
    <property type="entry name" value="GLUCOSE-6-PHOSPHATE 1-EPIMERASE"/>
    <property type="match status" value="1"/>
</dbReference>
<dbReference type="GO" id="GO:0005975">
    <property type="term" value="P:carbohydrate metabolic process"/>
    <property type="evidence" value="ECO:0007669"/>
    <property type="project" value="InterPro"/>
</dbReference>
<dbReference type="RefSeq" id="WP_150416252.1">
    <property type="nucleotide sequence ID" value="NZ_VYQF01000007.1"/>
</dbReference>
<evidence type="ECO:0000313" key="5">
    <source>
        <dbReference type="Proteomes" id="UP000326903"/>
    </source>
</evidence>
<dbReference type="Pfam" id="PF01263">
    <property type="entry name" value="Aldose_epim"/>
    <property type="match status" value="1"/>
</dbReference>
<comment type="caution">
    <text evidence="4">The sequence shown here is derived from an EMBL/GenBank/DDBJ whole genome shotgun (WGS) entry which is preliminary data.</text>
</comment>
<evidence type="ECO:0000256" key="3">
    <source>
        <dbReference type="ARBA" id="ARBA00022837"/>
    </source>
</evidence>
<dbReference type="InterPro" id="IPR008183">
    <property type="entry name" value="Aldose_1/G6P_1-epimerase"/>
</dbReference>
<dbReference type="SUPFAM" id="SSF74650">
    <property type="entry name" value="Galactose mutarotase-like"/>
    <property type="match status" value="1"/>
</dbReference>
<evidence type="ECO:0000256" key="1">
    <source>
        <dbReference type="ARBA" id="ARBA00001913"/>
    </source>
</evidence>
<gene>
    <name evidence="4" type="ORF">FW778_17985</name>
</gene>
<comment type="subunit">
    <text evidence="2">Monomer.</text>
</comment>
<dbReference type="InterPro" id="IPR037481">
    <property type="entry name" value="LacX"/>
</dbReference>
<proteinExistence type="predicted"/>
<sequence>MIQIANEQLVVIITDKGAELQSIQLNGLEYLWQADAQYWGKHSPILFPIVGELKDGKYIFDRKEYFLPRHGFARDKIFEVEQTSETSATFTLHSSDETLAVYPFQFIFQIQYEIKQHALYCSYIIQNVNNSDMYFSVGGHPAFKVPLQDNLQYTDYTLEFDNDSVLNRFLLNDGLTKDNTEAIALNKNKLNLTPSLFYNDAIVLKHIASNQIKLSSEKDEHSLTFSFRGFPYFGIWAAKDAPFVCLEPWCGIADNVHHDYQLENKEGINQLAAGEAWKRTWSVELF</sequence>
<dbReference type="InterPro" id="IPR014718">
    <property type="entry name" value="GH-type_carb-bd"/>
</dbReference>
<comment type="cofactor">
    <cofactor evidence="1">
        <name>Ca(2+)</name>
        <dbReference type="ChEBI" id="CHEBI:29108"/>
    </cofactor>
</comment>
<protein>
    <submittedName>
        <fullName evidence="4">Aldose 1-epimerase family protein</fullName>
    </submittedName>
</protein>
<organism evidence="4 5">
    <name type="scientific">Ginsengibacter hankyongi</name>
    <dbReference type="NCBI Taxonomy" id="2607284"/>
    <lineage>
        <taxon>Bacteria</taxon>
        <taxon>Pseudomonadati</taxon>
        <taxon>Bacteroidota</taxon>
        <taxon>Chitinophagia</taxon>
        <taxon>Chitinophagales</taxon>
        <taxon>Chitinophagaceae</taxon>
        <taxon>Ginsengibacter</taxon>
    </lineage>
</organism>
<keyword evidence="5" id="KW-1185">Reference proteome</keyword>